<evidence type="ECO:0000313" key="5">
    <source>
        <dbReference type="EMBL" id="QJY45869.1"/>
    </source>
</evidence>
<dbReference type="PANTHER" id="PTHR30055">
    <property type="entry name" value="HTH-TYPE TRANSCRIPTIONAL REGULATOR RUTR"/>
    <property type="match status" value="1"/>
</dbReference>
<evidence type="ECO:0000313" key="6">
    <source>
        <dbReference type="Proteomes" id="UP000505377"/>
    </source>
</evidence>
<dbReference type="PANTHER" id="PTHR30055:SF234">
    <property type="entry name" value="HTH-TYPE TRANSCRIPTIONAL REGULATOR BETI"/>
    <property type="match status" value="1"/>
</dbReference>
<evidence type="ECO:0000256" key="2">
    <source>
        <dbReference type="ARBA" id="ARBA00023125"/>
    </source>
</evidence>
<accession>A0A6M6JHM3</accession>
<keyword evidence="3" id="KW-0804">Transcription</keyword>
<keyword evidence="1" id="KW-0805">Transcription regulation</keyword>
<evidence type="ECO:0000259" key="4">
    <source>
        <dbReference type="Pfam" id="PF00440"/>
    </source>
</evidence>
<dbReference type="Gene3D" id="1.10.357.10">
    <property type="entry name" value="Tetracycline Repressor, domain 2"/>
    <property type="match status" value="1"/>
</dbReference>
<evidence type="ECO:0000256" key="1">
    <source>
        <dbReference type="ARBA" id="ARBA00023015"/>
    </source>
</evidence>
<dbReference type="InterPro" id="IPR050109">
    <property type="entry name" value="HTH-type_TetR-like_transc_reg"/>
</dbReference>
<gene>
    <name evidence="5" type="ORF">HOP40_08685</name>
</gene>
<dbReference type="KEGG" id="pbro:HOP40_08685"/>
<name>A0A6M6JHM3_9PSEU</name>
<dbReference type="RefSeq" id="WP_172156461.1">
    <property type="nucleotide sequence ID" value="NZ_CP053564.1"/>
</dbReference>
<feature type="domain" description="HTH tetR-type" evidence="4">
    <location>
        <begin position="25"/>
        <end position="69"/>
    </location>
</feature>
<dbReference type="Pfam" id="PF00440">
    <property type="entry name" value="TetR_N"/>
    <property type="match status" value="1"/>
</dbReference>
<proteinExistence type="predicted"/>
<dbReference type="AlphaFoldDB" id="A0A6M6JHM3"/>
<reference evidence="5 6" key="1">
    <citation type="submission" date="2020-05" db="EMBL/GenBank/DDBJ databases">
        <authorList>
            <person name="Mo P."/>
        </authorList>
    </citation>
    <scope>NUCLEOTIDE SEQUENCE [LARGE SCALE GENOMIC DNA]</scope>
    <source>
        <strain evidence="5 6">Gen01</strain>
    </source>
</reference>
<dbReference type="GO" id="GO:0000976">
    <property type="term" value="F:transcription cis-regulatory region binding"/>
    <property type="evidence" value="ECO:0007669"/>
    <property type="project" value="TreeGrafter"/>
</dbReference>
<sequence length="216" mass="23738">MADGKRVYRSSLRAEQARRTRALVVDAAATCFLRSGYAGATMKEIAAEAGVALQTVFAQGGKSALLLAVVDRAVAGDDDDRPVLERDPLRDLLEIRDRAPKLALLRDLTLAWQPVAAPVLRVFRDAAATDPEVAAAWTEYEDRRYRDLTRLVASFAHLLRDGLGVERATDVLWSVASTETADNLVVARGWTTEAYADWFADTVDRLLLRVENGPRG</sequence>
<dbReference type="GO" id="GO:0003700">
    <property type="term" value="F:DNA-binding transcription factor activity"/>
    <property type="evidence" value="ECO:0007669"/>
    <property type="project" value="TreeGrafter"/>
</dbReference>
<dbReference type="SUPFAM" id="SSF46689">
    <property type="entry name" value="Homeodomain-like"/>
    <property type="match status" value="1"/>
</dbReference>
<evidence type="ECO:0000256" key="3">
    <source>
        <dbReference type="ARBA" id="ARBA00023163"/>
    </source>
</evidence>
<dbReference type="EMBL" id="CP053564">
    <property type="protein sequence ID" value="QJY45869.1"/>
    <property type="molecule type" value="Genomic_DNA"/>
</dbReference>
<keyword evidence="2" id="KW-0238">DNA-binding</keyword>
<dbReference type="InterPro" id="IPR001647">
    <property type="entry name" value="HTH_TetR"/>
</dbReference>
<organism evidence="5 6">
    <name type="scientific">Pseudonocardia broussonetiae</name>
    <dbReference type="NCBI Taxonomy" id="2736640"/>
    <lineage>
        <taxon>Bacteria</taxon>
        <taxon>Bacillati</taxon>
        <taxon>Actinomycetota</taxon>
        <taxon>Actinomycetes</taxon>
        <taxon>Pseudonocardiales</taxon>
        <taxon>Pseudonocardiaceae</taxon>
        <taxon>Pseudonocardia</taxon>
    </lineage>
</organism>
<protein>
    <submittedName>
        <fullName evidence="5">TetR/AcrR family transcriptional regulator</fullName>
    </submittedName>
</protein>
<dbReference type="InterPro" id="IPR009057">
    <property type="entry name" value="Homeodomain-like_sf"/>
</dbReference>
<keyword evidence="6" id="KW-1185">Reference proteome</keyword>
<dbReference type="Proteomes" id="UP000505377">
    <property type="component" value="Chromosome"/>
</dbReference>